<dbReference type="RefSeq" id="WP_011178442.1">
    <property type="nucleotide sequence ID" value="NC_005915.1"/>
</dbReference>
<proteinExistence type="predicted"/>
<evidence type="ECO:0000313" key="1">
    <source>
        <dbReference type="EMBL" id="AAR87091.1"/>
    </source>
</evidence>
<evidence type="ECO:0008006" key="2">
    <source>
        <dbReference type="Google" id="ProtNLM"/>
    </source>
</evidence>
<accession>Q6TFG8</accession>
<keyword evidence="1" id="KW-0614">Plasmid</keyword>
<sequence length="373" mass="41738">MAFSPSLPNHYDITLEDRKIADQFFKEYVGLTNLSAFMGVSDSSAIHLAELDTGAGASYTFSLLRELELGHDVKEFEQLQGNEQDLNIFSQTVVTTRERNALKLQAPDIVRQRSPLKIYEAMQPAILRLQRKKLVRDILKAMTVDLYNSANGGNGAITDRVVFGGKGYQNSIYAGCDAMNTANFQVDSHTKDGLSVDHIRKLHRYARMGGTNINRETPLTPVELTTRKGFPVENYIYLIDPESYSSLAKDPAWSIYYDSARRQTEDMPNGLDGARYRGQVEGVMVYECHELAEFRVNSADNKVAAWNLLLGGNAVGLVWSSRPQIITQTWDYQDNIGIGVKEYRGQAALKFPSKIDPRVDAEAGIIHSFVRIA</sequence>
<geneLocation type="plasmid" evidence="1">
    <name>pKAP298</name>
</geneLocation>
<protein>
    <recommendedName>
        <fullName evidence="2">Major capsid protein</fullName>
    </recommendedName>
</protein>
<dbReference type="AlphaFoldDB" id="Q6TFG8"/>
<dbReference type="InterPro" id="IPR025267">
    <property type="entry name" value="ORF017-like"/>
</dbReference>
<dbReference type="Pfam" id="PF13252">
    <property type="entry name" value="Phage_capsid_3"/>
    <property type="match status" value="1"/>
</dbReference>
<dbReference type="EMBL" id="AY422720">
    <property type="protein sequence ID" value="AAR87091.1"/>
    <property type="molecule type" value="Genomic_DNA"/>
</dbReference>
<name>Q6TFG8_CAETA</name>
<organism evidence="1">
    <name type="scientific">Caedibacter taeniospiralis</name>
    <dbReference type="NCBI Taxonomy" id="28907"/>
    <lineage>
        <taxon>Bacteria</taxon>
        <taxon>Pseudomonadati</taxon>
        <taxon>Pseudomonadota</taxon>
        <taxon>Gammaproteobacteria</taxon>
        <taxon>Thiotrichales</taxon>
        <taxon>Fastidiosibacteraceae</taxon>
        <taxon>Caedibacter</taxon>
    </lineage>
</organism>
<reference evidence="1" key="1">
    <citation type="journal article" date="2005" name="J. Mol. Evol.">
        <title>Sequence, transcription activity, and evolutionary origin of the R-body coding plasmid pKAP298 from the intracellular parasitic bacterium Caedibacter taeniospiralis.</title>
        <authorList>
            <person name="Jeblick J."/>
            <person name="Kusch J."/>
        </authorList>
    </citation>
    <scope>NUCLEOTIDE SEQUENCE</scope>
    <source>
        <plasmid evidence="1">pKAP298</plasmid>
    </source>
</reference>